<organism evidence="4 5">
    <name type="scientific">Vecturithrix granuli</name>
    <dbReference type="NCBI Taxonomy" id="1499967"/>
    <lineage>
        <taxon>Bacteria</taxon>
        <taxon>Candidatus Moduliflexota</taxon>
        <taxon>Candidatus Vecturitrichia</taxon>
        <taxon>Candidatus Vecturitrichales</taxon>
        <taxon>Candidatus Vecturitrichaceae</taxon>
        <taxon>Candidatus Vecturithrix</taxon>
    </lineage>
</organism>
<dbReference type="InterPro" id="IPR008964">
    <property type="entry name" value="Invasin/intimin_cell_adhesion"/>
</dbReference>
<gene>
    <name evidence="4" type="ORF">U27_04181</name>
</gene>
<dbReference type="SUPFAM" id="SSF49373">
    <property type="entry name" value="Invasin/intimin cell-adhesion fragments"/>
    <property type="match status" value="3"/>
</dbReference>
<dbReference type="InterPro" id="IPR003344">
    <property type="entry name" value="Big_1_dom"/>
</dbReference>
<dbReference type="PROSITE" id="PS51257">
    <property type="entry name" value="PROKAR_LIPOPROTEIN"/>
    <property type="match status" value="1"/>
</dbReference>
<dbReference type="Gene3D" id="2.60.40.10">
    <property type="entry name" value="Immunoglobulins"/>
    <property type="match status" value="3"/>
</dbReference>
<keyword evidence="2" id="KW-0812">Transmembrane</keyword>
<feature type="domain" description="Big-1" evidence="3">
    <location>
        <begin position="63"/>
        <end position="161"/>
    </location>
</feature>
<dbReference type="InterPro" id="IPR013783">
    <property type="entry name" value="Ig-like_fold"/>
</dbReference>
<evidence type="ECO:0000313" key="4">
    <source>
        <dbReference type="EMBL" id="GAK57216.1"/>
    </source>
</evidence>
<dbReference type="Proteomes" id="UP000030661">
    <property type="component" value="Unassembled WGS sequence"/>
</dbReference>
<feature type="transmembrane region" description="Helical" evidence="2">
    <location>
        <begin position="7"/>
        <end position="28"/>
    </location>
</feature>
<evidence type="ECO:0000313" key="5">
    <source>
        <dbReference type="Proteomes" id="UP000030661"/>
    </source>
</evidence>
<keyword evidence="5" id="KW-1185">Reference proteome</keyword>
<keyword evidence="2" id="KW-0472">Membrane</keyword>
<dbReference type="Pfam" id="PF02369">
    <property type="entry name" value="Big_1"/>
    <property type="match status" value="1"/>
</dbReference>
<dbReference type="SMART" id="SM00634">
    <property type="entry name" value="BID_1"/>
    <property type="match status" value="3"/>
</dbReference>
<accession>A0A081BY11</accession>
<dbReference type="PROSITE" id="PS51127">
    <property type="entry name" value="BIG1"/>
    <property type="match status" value="1"/>
</dbReference>
<keyword evidence="2" id="KW-1133">Transmembrane helix</keyword>
<dbReference type="STRING" id="1499967.U27_04181"/>
<reference evidence="4 5" key="1">
    <citation type="journal article" date="2015" name="PeerJ">
        <title>First genomic representation of candidate bacterial phylum KSB3 points to enhanced environmental sensing as a trigger of wastewater bulking.</title>
        <authorList>
            <person name="Sekiguchi Y."/>
            <person name="Ohashi A."/>
            <person name="Parks D.H."/>
            <person name="Yamauchi T."/>
            <person name="Tyson G.W."/>
            <person name="Hugenholtz P."/>
        </authorList>
    </citation>
    <scope>NUCLEOTIDE SEQUENCE [LARGE SCALE GENOMIC DNA]</scope>
</reference>
<sequence length="631" mass="64160">MKKFRHVNNILIMSCLLVWIIIGAIFVGCGKLSDDTDRPSSPVGTSGGVPLPIGPQSSLGTYTLSISSDTNTIPADNLNYAVMTAALADTSGRSLANFPVTFTADSIGNLGPTHLSTVTATTDANGQASVRFYGTTSGSCTVQASIDLDKDSVNDLYVTTVITLTSSGQPSSAGNYTLTLTASPRTIPADMATYAAIVAKLVDSTGGSVENFTITFTSDLGYLENDPDGPSSLSTTATGITDSGGSSSIYFYGARKGSAVISASVFVNDLVGTLQAKTVVLITEGPGVPGPGVPGIFLTAEPISQVVTADSTTGLGETADVTLTANIWDATGDKVGSGVRVEFSGAVVGYATTDSNGTATLTFKPGKLSVGTHEFTIKACTYGIDSAGTKYCDDVTVTVTVLAAPPVELTIEVSAMPDEIQVGSTSVITAIVSYQNQLLSGVTVGFQTNLGSLLSTTATTNQFGIATTTLQAGSTPGTATVTALASTTLPTGGQGGGHGSTEVAIISVPATLDLYLSDVAITRTGTDLTGTSLVSVKAIIRDSVGSRIEGLTVTFTLLQMQNCAGITFTPPTSVTATTNAAGVAEPTITAVATASNTSCQVNMEVVAGDLRKYDTTPDGTDTDTWFTVSAN</sequence>
<evidence type="ECO:0000259" key="3">
    <source>
        <dbReference type="PROSITE" id="PS51127"/>
    </source>
</evidence>
<name>A0A081BY11_VECG1</name>
<dbReference type="AlphaFoldDB" id="A0A081BY11"/>
<dbReference type="HOGENOM" id="CLU_433249_0_0_0"/>
<evidence type="ECO:0000256" key="2">
    <source>
        <dbReference type="SAM" id="Phobius"/>
    </source>
</evidence>
<protein>
    <recommendedName>
        <fullName evidence="3">Big-1 domain-containing protein</fullName>
    </recommendedName>
</protein>
<comment type="similarity">
    <text evidence="1">Belongs to the intimin/invasin family.</text>
</comment>
<dbReference type="EMBL" id="DF820465">
    <property type="protein sequence ID" value="GAK57216.1"/>
    <property type="molecule type" value="Genomic_DNA"/>
</dbReference>
<proteinExistence type="inferred from homology"/>
<evidence type="ECO:0000256" key="1">
    <source>
        <dbReference type="ARBA" id="ARBA00010116"/>
    </source>
</evidence>